<dbReference type="EMBL" id="JACHXG010000007">
    <property type="protein sequence ID" value="MBB3090702.1"/>
    <property type="molecule type" value="Genomic_DNA"/>
</dbReference>
<keyword evidence="2" id="KW-1133">Transmembrane helix</keyword>
<name>A0A7W5FA33_9ACTN</name>
<evidence type="ECO:0000256" key="1">
    <source>
        <dbReference type="SAM" id="MobiDB-lite"/>
    </source>
</evidence>
<evidence type="ECO:0000313" key="4">
    <source>
        <dbReference type="Proteomes" id="UP000577707"/>
    </source>
</evidence>
<keyword evidence="4" id="KW-1185">Reference proteome</keyword>
<keyword evidence="2" id="KW-0812">Transmembrane</keyword>
<organism evidence="3 4">
    <name type="scientific">Nocardioides albus</name>
    <dbReference type="NCBI Taxonomy" id="1841"/>
    <lineage>
        <taxon>Bacteria</taxon>
        <taxon>Bacillati</taxon>
        <taxon>Actinomycetota</taxon>
        <taxon>Actinomycetes</taxon>
        <taxon>Propionibacteriales</taxon>
        <taxon>Nocardioidaceae</taxon>
        <taxon>Nocardioides</taxon>
    </lineage>
</organism>
<dbReference type="Proteomes" id="UP000577707">
    <property type="component" value="Unassembled WGS sequence"/>
</dbReference>
<feature type="compositionally biased region" description="Basic and acidic residues" evidence="1">
    <location>
        <begin position="1"/>
        <end position="11"/>
    </location>
</feature>
<dbReference type="AlphaFoldDB" id="A0A7W5FA33"/>
<feature type="transmembrane region" description="Helical" evidence="2">
    <location>
        <begin position="37"/>
        <end position="60"/>
    </location>
</feature>
<evidence type="ECO:0000313" key="3">
    <source>
        <dbReference type="EMBL" id="MBB3090702.1"/>
    </source>
</evidence>
<comment type="caution">
    <text evidence="3">The sequence shown here is derived from an EMBL/GenBank/DDBJ whole genome shotgun (WGS) entry which is preliminary data.</text>
</comment>
<dbReference type="RefSeq" id="WP_183547923.1">
    <property type="nucleotide sequence ID" value="NZ_BMQT01000005.1"/>
</dbReference>
<feature type="region of interest" description="Disordered" evidence="1">
    <location>
        <begin position="1"/>
        <end position="22"/>
    </location>
</feature>
<keyword evidence="2" id="KW-0472">Membrane</keyword>
<proteinExistence type="predicted"/>
<sequence>MDWHDTLERAIPHPPPGSADPAALVAAGKKAVRRRQALAAAGTALIVAGVIGLGSGYAPWRDRAAPTPPIATQSKADEVPEVYPTQPPLSDASPLRYDFESKEVTFHDGWEEADRLGRKEISQLLGPDYSQLFLAATDGEKTIYANFMNPTEIAYADAARTNGKNLSEWAQDVATHHVEPRWSVGGSIRVGDGWTITRRIDNPLDYDLPWDSEAAVAEREGMAVWILFSGDKPESGGGGEGYGVAYAAPGQSIDEYVAHRNEQMDAEMTASTGGYSAGTSEAVEFGGGSELVPAEKGVKIVEQVADPDLGKGFAEGATRSAAARITVKGKERFAIAREKDGLTLVYVIEVAAEPRAEDRAARSLEDVLAMVKATETDDETGGGRSLFP</sequence>
<feature type="region of interest" description="Disordered" evidence="1">
    <location>
        <begin position="74"/>
        <end position="94"/>
    </location>
</feature>
<protein>
    <submittedName>
        <fullName evidence="3">Uncharacterized protein</fullName>
    </submittedName>
</protein>
<evidence type="ECO:0000256" key="2">
    <source>
        <dbReference type="SAM" id="Phobius"/>
    </source>
</evidence>
<reference evidence="3 4" key="1">
    <citation type="submission" date="2020-08" db="EMBL/GenBank/DDBJ databases">
        <title>Genomic Encyclopedia of Type Strains, Phase III (KMG-III): the genomes of soil and plant-associated and newly described type strains.</title>
        <authorList>
            <person name="Whitman W."/>
        </authorList>
    </citation>
    <scope>NUCLEOTIDE SEQUENCE [LARGE SCALE GENOMIC DNA]</scope>
    <source>
        <strain evidence="3 4">CECT 3302</strain>
    </source>
</reference>
<gene>
    <name evidence="3" type="ORF">FHS12_003660</name>
</gene>
<accession>A0A7W5FA33</accession>